<keyword evidence="5" id="KW-0133">Cell shape</keyword>
<dbReference type="Pfam" id="PF04093">
    <property type="entry name" value="MreD"/>
    <property type="match status" value="1"/>
</dbReference>
<feature type="transmembrane region" description="Helical" evidence="8">
    <location>
        <begin position="101"/>
        <end position="124"/>
    </location>
</feature>
<dbReference type="RefSeq" id="WP_262855498.1">
    <property type="nucleotide sequence ID" value="NZ_JAOPKZ010000007.1"/>
</dbReference>
<organism evidence="9 10">
    <name type="scientific">Staphylococcus marylandisciuri</name>
    <dbReference type="NCBI Taxonomy" id="2981529"/>
    <lineage>
        <taxon>Bacteria</taxon>
        <taxon>Bacillati</taxon>
        <taxon>Bacillota</taxon>
        <taxon>Bacilli</taxon>
        <taxon>Bacillales</taxon>
        <taxon>Staphylococcaceae</taxon>
        <taxon>Staphylococcus</taxon>
    </lineage>
</organism>
<keyword evidence="6 8" id="KW-1133">Transmembrane helix</keyword>
<dbReference type="Proteomes" id="UP001209553">
    <property type="component" value="Unassembled WGS sequence"/>
</dbReference>
<name>A0ABT2QQ27_9STAP</name>
<dbReference type="InterPro" id="IPR007227">
    <property type="entry name" value="Cell_shape_determining_MreD"/>
</dbReference>
<keyword evidence="4 8" id="KW-0812">Transmembrane</keyword>
<evidence type="ECO:0000256" key="2">
    <source>
        <dbReference type="ARBA" id="ARBA00007776"/>
    </source>
</evidence>
<evidence type="ECO:0000313" key="10">
    <source>
        <dbReference type="Proteomes" id="UP001209553"/>
    </source>
</evidence>
<evidence type="ECO:0000256" key="5">
    <source>
        <dbReference type="ARBA" id="ARBA00022960"/>
    </source>
</evidence>
<proteinExistence type="inferred from homology"/>
<evidence type="ECO:0000313" key="9">
    <source>
        <dbReference type="EMBL" id="MCU5746060.1"/>
    </source>
</evidence>
<evidence type="ECO:0000256" key="6">
    <source>
        <dbReference type="ARBA" id="ARBA00022989"/>
    </source>
</evidence>
<evidence type="ECO:0000256" key="8">
    <source>
        <dbReference type="SAM" id="Phobius"/>
    </source>
</evidence>
<keyword evidence="7 8" id="KW-0472">Membrane</keyword>
<evidence type="ECO:0000256" key="3">
    <source>
        <dbReference type="ARBA" id="ARBA00022475"/>
    </source>
</evidence>
<accession>A0ABT2QQ27</accession>
<evidence type="ECO:0000256" key="7">
    <source>
        <dbReference type="ARBA" id="ARBA00023136"/>
    </source>
</evidence>
<dbReference type="NCBIfam" id="TIGR03426">
    <property type="entry name" value="shape_MreD"/>
    <property type="match status" value="1"/>
</dbReference>
<comment type="caution">
    <text evidence="9">The sequence shown here is derived from an EMBL/GenBank/DDBJ whole genome shotgun (WGS) entry which is preliminary data.</text>
</comment>
<protein>
    <submittedName>
        <fullName evidence="9">Rod shape-determining protein MreD</fullName>
    </submittedName>
</protein>
<dbReference type="EMBL" id="JAOPKZ010000007">
    <property type="protein sequence ID" value="MCU5746060.1"/>
    <property type="molecule type" value="Genomic_DNA"/>
</dbReference>
<gene>
    <name evidence="9" type="primary">mreD</name>
    <name evidence="9" type="ORF">N9R04_04910</name>
</gene>
<feature type="transmembrane region" description="Helical" evidence="8">
    <location>
        <begin position="6"/>
        <end position="26"/>
    </location>
</feature>
<evidence type="ECO:0000256" key="1">
    <source>
        <dbReference type="ARBA" id="ARBA00004651"/>
    </source>
</evidence>
<comment type="subcellular location">
    <subcellularLocation>
        <location evidence="1">Cell membrane</location>
        <topology evidence="1">Multi-pass membrane protein</topology>
    </subcellularLocation>
</comment>
<comment type="similarity">
    <text evidence="2">Belongs to the MreD family.</text>
</comment>
<keyword evidence="3" id="KW-1003">Cell membrane</keyword>
<sequence length="174" mass="19962">MKALYYFLLGILLFYIDVGISLVIPMHIGSKSVIFVPHLTVMYLLLLGIYRHFNVALTLAILIGAITDITIGSIYGVYLFGYILLVVVFDSFFKVFYRDKVMLLSLVLFSTLIFEIFMAVVYGLLGLIQFELVDFIIFRLVPTFILNLILLIILYPILNKFFTKLQLRIDKAKG</sequence>
<feature type="transmembrane region" description="Helical" evidence="8">
    <location>
        <begin position="136"/>
        <end position="158"/>
    </location>
</feature>
<feature type="transmembrane region" description="Helical" evidence="8">
    <location>
        <begin position="59"/>
        <end position="89"/>
    </location>
</feature>
<reference evidence="9 10" key="1">
    <citation type="journal article" date="2023" name="Int. J. Syst. Evol. Microbiol.">
        <title>Streptococcus sciuri sp. nov., Staphylococcus marylandisciuri sp. nov. and Staphylococcus americanisciuri sp. nov., isolated from faeces of eastern grey squirrel (Sciurus carolinensis).</title>
        <authorList>
            <person name="Volokhov D.V."/>
            <person name="Zagorodnyaya T.A."/>
            <person name="Furtak V.A."/>
            <person name="Nattanmai G."/>
            <person name="Randall L."/>
            <person name="Jose S."/>
            <person name="Gao Y."/>
            <person name="Eisenberg T."/>
            <person name="Delmonte P."/>
            <person name="Blom J."/>
            <person name="Mitchell K.K."/>
        </authorList>
    </citation>
    <scope>NUCLEOTIDE SEQUENCE [LARGE SCALE GENOMIC DNA]</scope>
    <source>
        <strain evidence="9 10">SQ8-PEA</strain>
    </source>
</reference>
<evidence type="ECO:0000256" key="4">
    <source>
        <dbReference type="ARBA" id="ARBA00022692"/>
    </source>
</evidence>
<keyword evidence="10" id="KW-1185">Reference proteome</keyword>